<dbReference type="SMART" id="SM00525">
    <property type="entry name" value="FES"/>
    <property type="match status" value="1"/>
</dbReference>
<evidence type="ECO:0000313" key="17">
    <source>
        <dbReference type="Proteomes" id="UP000501891"/>
    </source>
</evidence>
<evidence type="ECO:0000256" key="7">
    <source>
        <dbReference type="ARBA" id="ARBA00022723"/>
    </source>
</evidence>
<keyword evidence="6" id="KW-0004">4Fe-4S</keyword>
<comment type="function">
    <text evidence="2">Adenine glycosylase active on G-A mispairs. MutY also corrects error-prone DNA synthesis past GO lesions which are due to the oxidatively damaged form of guanine: 7,8-dihydro-8-oxoguanine (8-oxo-dGTP).</text>
</comment>
<dbReference type="InterPro" id="IPR044298">
    <property type="entry name" value="MIG/MutY"/>
</dbReference>
<keyword evidence="13 14" id="KW-0326">Glycosidase</keyword>
<evidence type="ECO:0000256" key="11">
    <source>
        <dbReference type="ARBA" id="ARBA00023014"/>
    </source>
</evidence>
<name>A0A858R8K1_9PROT</name>
<dbReference type="Gene3D" id="3.90.79.10">
    <property type="entry name" value="Nucleoside Triphosphate Pyrophosphohydrolase"/>
    <property type="match status" value="1"/>
</dbReference>
<dbReference type="FunFam" id="1.10.340.30:FF:000002">
    <property type="entry name" value="Adenine DNA glycosylase"/>
    <property type="match status" value="1"/>
</dbReference>
<dbReference type="GO" id="GO:0051539">
    <property type="term" value="F:4 iron, 4 sulfur cluster binding"/>
    <property type="evidence" value="ECO:0007669"/>
    <property type="project" value="UniProtKB-UniRule"/>
</dbReference>
<organism evidence="16 17">
    <name type="scientific">Aerophototrophica crusticola</name>
    <dbReference type="NCBI Taxonomy" id="1709002"/>
    <lineage>
        <taxon>Bacteria</taxon>
        <taxon>Pseudomonadati</taxon>
        <taxon>Pseudomonadota</taxon>
        <taxon>Alphaproteobacteria</taxon>
        <taxon>Rhodospirillales</taxon>
        <taxon>Rhodospirillaceae</taxon>
        <taxon>Aerophototrophica</taxon>
    </lineage>
</organism>
<evidence type="ECO:0000256" key="9">
    <source>
        <dbReference type="ARBA" id="ARBA00022801"/>
    </source>
</evidence>
<dbReference type="Pfam" id="PF00730">
    <property type="entry name" value="HhH-GPD"/>
    <property type="match status" value="1"/>
</dbReference>
<dbReference type="PROSITE" id="PS00764">
    <property type="entry name" value="ENDONUCLEASE_III_1"/>
    <property type="match status" value="1"/>
</dbReference>
<dbReference type="GO" id="GO:0032357">
    <property type="term" value="F:oxidized purine DNA binding"/>
    <property type="evidence" value="ECO:0007669"/>
    <property type="project" value="TreeGrafter"/>
</dbReference>
<dbReference type="AlphaFoldDB" id="A0A858R8K1"/>
<dbReference type="CDD" id="cd00056">
    <property type="entry name" value="ENDO3c"/>
    <property type="match status" value="1"/>
</dbReference>
<dbReference type="InterPro" id="IPR015797">
    <property type="entry name" value="NUDIX_hydrolase-like_dom_sf"/>
</dbReference>
<comment type="catalytic activity">
    <reaction evidence="1 14">
        <text>Hydrolyzes free adenine bases from 7,8-dihydro-8-oxoguanine:adenine mismatched double-stranded DNA, leaving an apurinic site.</text>
        <dbReference type="EC" id="3.2.2.31"/>
    </reaction>
</comment>
<dbReference type="GO" id="GO:0035485">
    <property type="term" value="F:adenine/guanine mispair binding"/>
    <property type="evidence" value="ECO:0007669"/>
    <property type="project" value="TreeGrafter"/>
</dbReference>
<dbReference type="SMART" id="SM00478">
    <property type="entry name" value="ENDO3c"/>
    <property type="match status" value="1"/>
</dbReference>
<accession>A0A858R8K1</accession>
<dbReference type="InterPro" id="IPR004036">
    <property type="entry name" value="Endonuclease-III-like_CS2"/>
</dbReference>
<evidence type="ECO:0000256" key="12">
    <source>
        <dbReference type="ARBA" id="ARBA00023204"/>
    </source>
</evidence>
<reference evidence="16" key="1">
    <citation type="submission" date="2020-04" db="EMBL/GenBank/DDBJ databases">
        <title>A desert anoxygenic phototrophic bacterium fixes CO2 using RubisCO under aerobic conditions.</title>
        <authorList>
            <person name="Tang K."/>
        </authorList>
    </citation>
    <scope>NUCLEOTIDE SEQUENCE [LARGE SCALE GENOMIC DNA]</scope>
    <source>
        <strain evidence="16">MIMtkB3</strain>
    </source>
</reference>
<dbReference type="InterPro" id="IPR004035">
    <property type="entry name" value="Endouclease-III_FeS-bd_BS"/>
</dbReference>
<dbReference type="GO" id="GO:0034039">
    <property type="term" value="F:8-oxo-7,8-dihydroguanine DNA N-glycosylase activity"/>
    <property type="evidence" value="ECO:0007669"/>
    <property type="project" value="TreeGrafter"/>
</dbReference>
<dbReference type="InterPro" id="IPR023170">
    <property type="entry name" value="HhH_base_excis_C"/>
</dbReference>
<dbReference type="Pfam" id="PF10576">
    <property type="entry name" value="EndIII_4Fe-2S"/>
    <property type="match status" value="1"/>
</dbReference>
<evidence type="ECO:0000256" key="8">
    <source>
        <dbReference type="ARBA" id="ARBA00022763"/>
    </source>
</evidence>
<dbReference type="InterPro" id="IPR011257">
    <property type="entry name" value="DNA_glycosylase"/>
</dbReference>
<keyword evidence="12" id="KW-0234">DNA repair</keyword>
<dbReference type="SUPFAM" id="SSF48150">
    <property type="entry name" value="DNA-glycosylase"/>
    <property type="match status" value="1"/>
</dbReference>
<dbReference type="PANTHER" id="PTHR42944:SF1">
    <property type="entry name" value="ADENINE DNA GLYCOSYLASE"/>
    <property type="match status" value="1"/>
</dbReference>
<evidence type="ECO:0000256" key="14">
    <source>
        <dbReference type="RuleBase" id="RU365096"/>
    </source>
</evidence>
<keyword evidence="11" id="KW-0411">Iron-sulfur</keyword>
<dbReference type="PANTHER" id="PTHR42944">
    <property type="entry name" value="ADENINE DNA GLYCOSYLASE"/>
    <property type="match status" value="1"/>
</dbReference>
<dbReference type="KEGG" id="acru:HHL28_10790"/>
<keyword evidence="7" id="KW-0479">Metal-binding</keyword>
<dbReference type="EMBL" id="CP051775">
    <property type="protein sequence ID" value="QJE73513.1"/>
    <property type="molecule type" value="Genomic_DNA"/>
</dbReference>
<evidence type="ECO:0000256" key="3">
    <source>
        <dbReference type="ARBA" id="ARBA00008343"/>
    </source>
</evidence>
<dbReference type="InterPro" id="IPR003651">
    <property type="entry name" value="Endonuclease3_FeS-loop_motif"/>
</dbReference>
<comment type="similarity">
    <text evidence="3 14">Belongs to the Nth/MutY family.</text>
</comment>
<keyword evidence="9" id="KW-0378">Hydrolase</keyword>
<dbReference type="InterPro" id="IPR005760">
    <property type="entry name" value="A/G_AdeGlyc_MutY"/>
</dbReference>
<evidence type="ECO:0000256" key="10">
    <source>
        <dbReference type="ARBA" id="ARBA00023004"/>
    </source>
</evidence>
<dbReference type="SUPFAM" id="SSF55811">
    <property type="entry name" value="Nudix"/>
    <property type="match status" value="1"/>
</dbReference>
<keyword evidence="10 14" id="KW-0408">Iron</keyword>
<feature type="domain" description="HhH-GPD" evidence="15">
    <location>
        <begin position="37"/>
        <end position="186"/>
    </location>
</feature>
<dbReference type="GO" id="GO:0046872">
    <property type="term" value="F:metal ion binding"/>
    <property type="evidence" value="ECO:0007669"/>
    <property type="project" value="UniProtKB-UniRule"/>
</dbReference>
<evidence type="ECO:0000256" key="5">
    <source>
        <dbReference type="ARBA" id="ARBA00022023"/>
    </source>
</evidence>
<dbReference type="Pfam" id="PF14815">
    <property type="entry name" value="NUDIX_4"/>
    <property type="match status" value="1"/>
</dbReference>
<keyword evidence="17" id="KW-1185">Reference proteome</keyword>
<dbReference type="GO" id="GO:0006298">
    <property type="term" value="P:mismatch repair"/>
    <property type="evidence" value="ECO:0007669"/>
    <property type="project" value="TreeGrafter"/>
</dbReference>
<dbReference type="NCBIfam" id="TIGR01084">
    <property type="entry name" value="mutY"/>
    <property type="match status" value="1"/>
</dbReference>
<evidence type="ECO:0000256" key="1">
    <source>
        <dbReference type="ARBA" id="ARBA00000843"/>
    </source>
</evidence>
<evidence type="ECO:0000256" key="13">
    <source>
        <dbReference type="ARBA" id="ARBA00023295"/>
    </source>
</evidence>
<comment type="cofactor">
    <cofactor evidence="14">
        <name>[4Fe-4S] cluster</name>
        <dbReference type="ChEBI" id="CHEBI:49883"/>
    </cofactor>
    <text evidence="14">Binds 1 [4Fe-4S] cluster.</text>
</comment>
<dbReference type="CDD" id="cd03431">
    <property type="entry name" value="NUDIX_DNA_Glycosylase_C-MutY"/>
    <property type="match status" value="1"/>
</dbReference>
<dbReference type="PROSITE" id="PS01155">
    <property type="entry name" value="ENDONUCLEASE_III_2"/>
    <property type="match status" value="1"/>
</dbReference>
<dbReference type="Proteomes" id="UP000501891">
    <property type="component" value="Chromosome"/>
</dbReference>
<dbReference type="Gene3D" id="1.10.1670.10">
    <property type="entry name" value="Helix-hairpin-Helix base-excision DNA repair enzymes (C-terminal)"/>
    <property type="match status" value="1"/>
</dbReference>
<sequence length="346" mass="37360">MAGVLLGWYDRHARVLPWRAPPGRRMDPYRVWLSEIMLQQTTVATVGPYFQEFTRRWPTVTDLAAAELDDVLRAWAGLGYYARARNLHRCARVVATELGGSFPEDEAGLRQLPGIGAYTAAAVAAIAFDQPAAALDGNVERVLARIYAVADPLPQAKPALQALAAGLVPDQRPGDYTQALFDLGATICTPRKPRCMLCPWAQWCEARSLSIQEELPAKAAKAAKPLRRGVAFFVTDGTGSILLRRRAETGLLGGMMEVPSTGWGAEVPDLDAALAQAPVQAAWRLLPGIVRHTFTHFELELSVLAGRVPAAVPVPDGTWVAPDRLGGEALPTVMAKVVRHGLAHAT</sequence>
<keyword evidence="8 14" id="KW-0227">DNA damage</keyword>
<dbReference type="GO" id="GO:0000701">
    <property type="term" value="F:purine-specific mismatch base pair DNA N-glycosylase activity"/>
    <property type="evidence" value="ECO:0007669"/>
    <property type="project" value="UniProtKB-EC"/>
</dbReference>
<dbReference type="InterPro" id="IPR003265">
    <property type="entry name" value="HhH-GPD_domain"/>
</dbReference>
<evidence type="ECO:0000313" key="16">
    <source>
        <dbReference type="EMBL" id="QJE73513.1"/>
    </source>
</evidence>
<evidence type="ECO:0000256" key="6">
    <source>
        <dbReference type="ARBA" id="ARBA00022485"/>
    </source>
</evidence>
<protein>
    <recommendedName>
        <fullName evidence="5 14">Adenine DNA glycosylase</fullName>
        <ecNumber evidence="4 14">3.2.2.31</ecNumber>
    </recommendedName>
</protein>
<dbReference type="InterPro" id="IPR029119">
    <property type="entry name" value="MutY_C"/>
</dbReference>
<dbReference type="EC" id="3.2.2.31" evidence="4 14"/>
<gene>
    <name evidence="16" type="primary">mutY</name>
    <name evidence="16" type="ORF">HHL28_10790</name>
</gene>
<dbReference type="GO" id="GO:0006284">
    <property type="term" value="P:base-excision repair"/>
    <property type="evidence" value="ECO:0007669"/>
    <property type="project" value="UniProtKB-UniRule"/>
</dbReference>
<evidence type="ECO:0000256" key="4">
    <source>
        <dbReference type="ARBA" id="ARBA00012045"/>
    </source>
</evidence>
<evidence type="ECO:0000256" key="2">
    <source>
        <dbReference type="ARBA" id="ARBA00002933"/>
    </source>
</evidence>
<evidence type="ECO:0000259" key="15">
    <source>
        <dbReference type="SMART" id="SM00478"/>
    </source>
</evidence>
<dbReference type="Gene3D" id="1.10.340.30">
    <property type="entry name" value="Hypothetical protein, domain 2"/>
    <property type="match status" value="1"/>
</dbReference>
<proteinExistence type="inferred from homology"/>